<dbReference type="AlphaFoldDB" id="A0AAX2RY16"/>
<dbReference type="RefSeq" id="WP_075290832.1">
    <property type="nucleotide sequence ID" value="NZ_CP157211.1"/>
</dbReference>
<evidence type="ECO:0000313" key="1">
    <source>
        <dbReference type="EMBL" id="TEW28974.1"/>
    </source>
</evidence>
<dbReference type="EMBL" id="SNRV01000021">
    <property type="protein sequence ID" value="TEW28974.1"/>
    <property type="molecule type" value="Genomic_DNA"/>
</dbReference>
<gene>
    <name evidence="1" type="ORF">E2R48_07805</name>
</gene>
<reference evidence="1 2" key="1">
    <citation type="submission" date="2019-03" db="EMBL/GenBank/DDBJ databases">
        <title>Horizontal Gene Transfer Machinery in Histophilus somni.</title>
        <authorList>
            <person name="Mostafa Nazari M."/>
            <person name="Liljebjelke K."/>
        </authorList>
    </citation>
    <scope>NUCLEOTIDE SEQUENCE [LARGE SCALE GENOMIC DNA]</scope>
    <source>
        <strain evidence="1 2">UOC-EPH-KLM-04</strain>
    </source>
</reference>
<sequence>MRKLINLLIFTIILIPVSLQLLSNPAWGKGRYLPKCNEVDDLLSQILNQQTKETNIDLTLKNITAVREVKKIEQDKNIRLCYAILQTATYNKLEALYSVSPDGNDFWVQIEEVNPIIDAKTLSKTGDMLNNQMGEDRLQAFEMAKKFGDMKEACLSLSVAKNFFLSAKNEVKYIQTNKLLEEFCKK</sequence>
<name>A0AAX2RY16_HISSO</name>
<protein>
    <submittedName>
        <fullName evidence="1">Uncharacterized protein</fullName>
    </submittedName>
</protein>
<accession>A0AAX2RY16</accession>
<evidence type="ECO:0000313" key="2">
    <source>
        <dbReference type="Proteomes" id="UP000297565"/>
    </source>
</evidence>
<organism evidence="1 2">
    <name type="scientific">Histophilus somni</name>
    <name type="common">Haemophilus somnus</name>
    <dbReference type="NCBI Taxonomy" id="731"/>
    <lineage>
        <taxon>Bacteria</taxon>
        <taxon>Pseudomonadati</taxon>
        <taxon>Pseudomonadota</taxon>
        <taxon>Gammaproteobacteria</taxon>
        <taxon>Pasteurellales</taxon>
        <taxon>Pasteurellaceae</taxon>
        <taxon>Histophilus</taxon>
    </lineage>
</organism>
<comment type="caution">
    <text evidence="1">The sequence shown here is derived from an EMBL/GenBank/DDBJ whole genome shotgun (WGS) entry which is preliminary data.</text>
</comment>
<dbReference type="Proteomes" id="UP000297565">
    <property type="component" value="Unassembled WGS sequence"/>
</dbReference>
<proteinExistence type="predicted"/>